<dbReference type="Proteomes" id="UP000237271">
    <property type="component" value="Unassembled WGS sequence"/>
</dbReference>
<comment type="caution">
    <text evidence="1">The sequence shown here is derived from an EMBL/GenBank/DDBJ whole genome shotgun (WGS) entry which is preliminary data.</text>
</comment>
<accession>A0A2P4YBJ8</accession>
<dbReference type="EMBL" id="NCKW01003997">
    <property type="protein sequence ID" value="POM75178.1"/>
    <property type="molecule type" value="Genomic_DNA"/>
</dbReference>
<organism evidence="1 2">
    <name type="scientific">Phytophthora palmivora</name>
    <dbReference type="NCBI Taxonomy" id="4796"/>
    <lineage>
        <taxon>Eukaryota</taxon>
        <taxon>Sar</taxon>
        <taxon>Stramenopiles</taxon>
        <taxon>Oomycota</taxon>
        <taxon>Peronosporomycetes</taxon>
        <taxon>Peronosporales</taxon>
        <taxon>Peronosporaceae</taxon>
        <taxon>Phytophthora</taxon>
    </lineage>
</organism>
<sequence>MISQTFRVVYVLQCLVFAKQRLAHLSHFLAVIVMRAAENVHFCNFTVVKRPTQRSTYQTFTKLYRSKRYFNQSRDEEVNRFLPLHFVEKTPSTIRIIFNNLLFCFGEYEESIIIRELVSKEEFKTAVNARNVTHAMVELYTATRNEMTGCIKDNRVGMFKYLTMVVDFWSSKVQHENYLGIRVYFIDANFRYRSMLLGTRHFSPLYGERDQGIRQPFESGPDVKWMMTNGLGLRWEWCIPHMANASTKMACGQTRKPFNPAMADLLNKMSQTVYDTVSNSTMGDLLPVLMIMLCQGSSTKLVGYKPHRFMGMAATMQRILEK</sequence>
<name>A0A2P4YBJ8_9STRA</name>
<keyword evidence="2" id="KW-1185">Reference proteome</keyword>
<evidence type="ECO:0000313" key="1">
    <source>
        <dbReference type="EMBL" id="POM75178.1"/>
    </source>
</evidence>
<protein>
    <submittedName>
        <fullName evidence="1">Uncharacterized protein</fullName>
    </submittedName>
</protein>
<reference evidence="1 2" key="1">
    <citation type="journal article" date="2017" name="Genome Biol. Evol.">
        <title>Phytophthora megakarya and P. palmivora, closely related causal agents of cacao black pod rot, underwent increases in genome sizes and gene numbers by different mechanisms.</title>
        <authorList>
            <person name="Ali S.S."/>
            <person name="Shao J."/>
            <person name="Lary D.J."/>
            <person name="Kronmiller B."/>
            <person name="Shen D."/>
            <person name="Strem M.D."/>
            <person name="Amoako-Attah I."/>
            <person name="Akrofi A.Y."/>
            <person name="Begoude B.A."/>
            <person name="Ten Hoopen G.M."/>
            <person name="Coulibaly K."/>
            <person name="Kebe B.I."/>
            <person name="Melnick R.L."/>
            <person name="Guiltinan M.J."/>
            <person name="Tyler B.M."/>
            <person name="Meinhardt L.W."/>
            <person name="Bailey B.A."/>
        </authorList>
    </citation>
    <scope>NUCLEOTIDE SEQUENCE [LARGE SCALE GENOMIC DNA]</scope>
    <source>
        <strain evidence="2">sbr112.9</strain>
    </source>
</reference>
<proteinExistence type="predicted"/>
<dbReference type="OrthoDB" id="127319at2759"/>
<evidence type="ECO:0000313" key="2">
    <source>
        <dbReference type="Proteomes" id="UP000237271"/>
    </source>
</evidence>
<gene>
    <name evidence="1" type="ORF">PHPALM_7756</name>
</gene>
<dbReference type="AlphaFoldDB" id="A0A2P4YBJ8"/>